<evidence type="ECO:0000259" key="2">
    <source>
        <dbReference type="PROSITE" id="PS50146"/>
    </source>
</evidence>
<reference evidence="3 4" key="1">
    <citation type="submission" date="2024-05" db="EMBL/GenBank/DDBJ databases">
        <authorList>
            <person name="Liu Q."/>
            <person name="Xin Y.-H."/>
        </authorList>
    </citation>
    <scope>NUCLEOTIDE SEQUENCE [LARGE SCALE GENOMIC DNA]</scope>
    <source>
        <strain evidence="3 4">CGMCC 1.10181</strain>
    </source>
</reference>
<dbReference type="Pfam" id="PF00781">
    <property type="entry name" value="DAGK_cat"/>
    <property type="match status" value="1"/>
</dbReference>
<dbReference type="PROSITE" id="PS50146">
    <property type="entry name" value="DAGK"/>
    <property type="match status" value="1"/>
</dbReference>
<dbReference type="InterPro" id="IPR001206">
    <property type="entry name" value="Diacylglycerol_kinase_cat_dom"/>
</dbReference>
<dbReference type="InterPro" id="IPR017438">
    <property type="entry name" value="ATP-NAD_kinase_N"/>
</dbReference>
<dbReference type="RefSeq" id="WP_343890032.1">
    <property type="nucleotide sequence ID" value="NZ_BAAAEH010000028.1"/>
</dbReference>
<accession>A0ABU9Y4H9</accession>
<sequence length="294" mass="30703">MSDRVPVLVNRSGGTASSKGDKLGPELEAAFAQAGVAIDLQLVEGDELEAALSKVADRPLVVVGGGDGTLGHMAGILADKGSTLGILPLGTRNHLARELGVPLDIPGAAALIASGATRKIDLARVNGHAFVNNASIGLYPQLVREREQHDAPKWLAALPSAIAALRRVKHHRLHLAMPGAPSDIVTPMLFVGNNRYTLAAGQLGTREALDGGVLSVFAVASRRRWALVGFAIRTLFGRADRDKDFAAIGAAPAFDVSGRSDDIDIALDGEVMRLDMPLRFECQAGALTVVAPPG</sequence>
<feature type="region of interest" description="Disordered" evidence="1">
    <location>
        <begin position="1"/>
        <end position="22"/>
    </location>
</feature>
<evidence type="ECO:0000313" key="3">
    <source>
        <dbReference type="EMBL" id="MEN2790709.1"/>
    </source>
</evidence>
<dbReference type="Proteomes" id="UP001419910">
    <property type="component" value="Unassembled WGS sequence"/>
</dbReference>
<evidence type="ECO:0000313" key="4">
    <source>
        <dbReference type="Proteomes" id="UP001419910"/>
    </source>
</evidence>
<dbReference type="EMBL" id="JBDIME010000011">
    <property type="protein sequence ID" value="MEN2790709.1"/>
    <property type="molecule type" value="Genomic_DNA"/>
</dbReference>
<comment type="caution">
    <text evidence="3">The sequence shown here is derived from an EMBL/GenBank/DDBJ whole genome shotgun (WGS) entry which is preliminary data.</text>
</comment>
<dbReference type="InterPro" id="IPR016064">
    <property type="entry name" value="NAD/diacylglycerol_kinase_sf"/>
</dbReference>
<name>A0ABU9Y4H9_9SPHN</name>
<evidence type="ECO:0000256" key="1">
    <source>
        <dbReference type="SAM" id="MobiDB-lite"/>
    </source>
</evidence>
<keyword evidence="3" id="KW-0418">Kinase</keyword>
<dbReference type="InterPro" id="IPR050187">
    <property type="entry name" value="Lipid_Phosphate_FormReg"/>
</dbReference>
<proteinExistence type="predicted"/>
<protein>
    <submittedName>
        <fullName evidence="3">Diacylglycerol kinase family protein</fullName>
    </submittedName>
</protein>
<organism evidence="3 4">
    <name type="scientific">Sphingomonas oligophenolica</name>
    <dbReference type="NCBI Taxonomy" id="301154"/>
    <lineage>
        <taxon>Bacteria</taxon>
        <taxon>Pseudomonadati</taxon>
        <taxon>Pseudomonadota</taxon>
        <taxon>Alphaproteobacteria</taxon>
        <taxon>Sphingomonadales</taxon>
        <taxon>Sphingomonadaceae</taxon>
        <taxon>Sphingomonas</taxon>
    </lineage>
</organism>
<dbReference type="SMART" id="SM00046">
    <property type="entry name" value="DAGKc"/>
    <property type="match status" value="1"/>
</dbReference>
<dbReference type="PANTHER" id="PTHR12358">
    <property type="entry name" value="SPHINGOSINE KINASE"/>
    <property type="match status" value="1"/>
</dbReference>
<keyword evidence="3" id="KW-0808">Transferase</keyword>
<feature type="domain" description="DAGKc" evidence="2">
    <location>
        <begin position="1"/>
        <end position="129"/>
    </location>
</feature>
<dbReference type="Gene3D" id="2.60.200.40">
    <property type="match status" value="1"/>
</dbReference>
<dbReference type="Gene3D" id="3.40.50.10330">
    <property type="entry name" value="Probable inorganic polyphosphate/atp-NAD kinase, domain 1"/>
    <property type="match status" value="1"/>
</dbReference>
<dbReference type="GO" id="GO:0016301">
    <property type="term" value="F:kinase activity"/>
    <property type="evidence" value="ECO:0007669"/>
    <property type="project" value="UniProtKB-KW"/>
</dbReference>
<keyword evidence="4" id="KW-1185">Reference proteome</keyword>
<dbReference type="PANTHER" id="PTHR12358:SF106">
    <property type="entry name" value="LIPID KINASE YEGS"/>
    <property type="match status" value="1"/>
</dbReference>
<gene>
    <name evidence="3" type="ORF">ABC974_13800</name>
</gene>
<dbReference type="SUPFAM" id="SSF111331">
    <property type="entry name" value="NAD kinase/diacylglycerol kinase-like"/>
    <property type="match status" value="1"/>
</dbReference>